<dbReference type="InParanoid" id="A0A409Y895"/>
<dbReference type="EMBL" id="NHTK01001366">
    <property type="protein sequence ID" value="PPQ99237.1"/>
    <property type="molecule type" value="Genomic_DNA"/>
</dbReference>
<keyword evidence="1" id="KW-0732">Signal</keyword>
<dbReference type="OrthoDB" id="2506647at2759"/>
<gene>
    <name evidence="2" type="ORF">CVT24_009256</name>
</gene>
<name>A0A409Y895_9AGAR</name>
<dbReference type="AlphaFoldDB" id="A0A409Y895"/>
<reference evidence="2 3" key="1">
    <citation type="journal article" date="2018" name="Evol. Lett.">
        <title>Horizontal gene cluster transfer increased hallucinogenic mushroom diversity.</title>
        <authorList>
            <person name="Reynolds H.T."/>
            <person name="Vijayakumar V."/>
            <person name="Gluck-Thaler E."/>
            <person name="Korotkin H.B."/>
            <person name="Matheny P.B."/>
            <person name="Slot J.C."/>
        </authorList>
    </citation>
    <scope>NUCLEOTIDE SEQUENCE [LARGE SCALE GENOMIC DNA]</scope>
    <source>
        <strain evidence="2 3">2629</strain>
    </source>
</reference>
<dbReference type="Proteomes" id="UP000284842">
    <property type="component" value="Unassembled WGS sequence"/>
</dbReference>
<accession>A0A409Y895</accession>
<feature type="chain" id="PRO_5018974767" evidence="1">
    <location>
        <begin position="23"/>
        <end position="166"/>
    </location>
</feature>
<dbReference type="InterPro" id="IPR036610">
    <property type="entry name" value="PEBP-like_sf"/>
</dbReference>
<comment type="caution">
    <text evidence="2">The sequence shown here is derived from an EMBL/GenBank/DDBJ whole genome shotgun (WGS) entry which is preliminary data.</text>
</comment>
<evidence type="ECO:0000313" key="3">
    <source>
        <dbReference type="Proteomes" id="UP000284842"/>
    </source>
</evidence>
<proteinExistence type="predicted"/>
<feature type="signal peptide" evidence="1">
    <location>
        <begin position="1"/>
        <end position="22"/>
    </location>
</feature>
<sequence length="166" mass="18517">MRYYNLLLLLSMGLRTAYVANADQDEIPEISQYLSSVKASFDDAGITETLGIEFSPVALLDVIWAPPEGVSRPIRFYPGGHLTDNYTIPLPAFKSIGPPDTQKGPFLIIAVDPDAPTPEAPIWKSIRHFIGANFYVDSDSSMLTNRTKAISEWIRPSPRPESREHR</sequence>
<dbReference type="SUPFAM" id="SSF49777">
    <property type="entry name" value="PEBP-like"/>
    <property type="match status" value="1"/>
</dbReference>
<evidence type="ECO:0000256" key="1">
    <source>
        <dbReference type="SAM" id="SignalP"/>
    </source>
</evidence>
<protein>
    <submittedName>
        <fullName evidence="2">Uncharacterized protein</fullName>
    </submittedName>
</protein>
<evidence type="ECO:0000313" key="2">
    <source>
        <dbReference type="EMBL" id="PPQ99237.1"/>
    </source>
</evidence>
<organism evidence="2 3">
    <name type="scientific">Panaeolus cyanescens</name>
    <dbReference type="NCBI Taxonomy" id="181874"/>
    <lineage>
        <taxon>Eukaryota</taxon>
        <taxon>Fungi</taxon>
        <taxon>Dikarya</taxon>
        <taxon>Basidiomycota</taxon>
        <taxon>Agaricomycotina</taxon>
        <taxon>Agaricomycetes</taxon>
        <taxon>Agaricomycetidae</taxon>
        <taxon>Agaricales</taxon>
        <taxon>Agaricineae</taxon>
        <taxon>Galeropsidaceae</taxon>
        <taxon>Panaeolus</taxon>
    </lineage>
</organism>
<dbReference type="Gene3D" id="3.90.280.10">
    <property type="entry name" value="PEBP-like"/>
    <property type="match status" value="1"/>
</dbReference>
<keyword evidence="3" id="KW-1185">Reference proteome</keyword>
<dbReference type="STRING" id="181874.A0A409Y895"/>